<feature type="compositionally biased region" description="Basic and acidic residues" evidence="1">
    <location>
        <begin position="1"/>
        <end position="22"/>
    </location>
</feature>
<feature type="region of interest" description="Disordered" evidence="1">
    <location>
        <begin position="1"/>
        <end position="30"/>
    </location>
</feature>
<evidence type="ECO:0000313" key="2">
    <source>
        <dbReference type="EMBL" id="ARN19211.1"/>
    </source>
</evidence>
<evidence type="ECO:0000256" key="1">
    <source>
        <dbReference type="SAM" id="MobiDB-lite"/>
    </source>
</evidence>
<sequence>MAYDKHSPERDANLDPITREPGAHPVGTGVGAAAGGMAAGAAVGTVAGPVGSVVGAAVGAVLGGLAGKGIAEAIDPTVEDDYWRANYRARHYVDAAETYDDYGPAYRYGVERYAHAEGRSYDEVEPELSHDWGAARGGSRLDWERASPATRDAWSRLDANR</sequence>
<dbReference type="AlphaFoldDB" id="A0A1W6L4G0"/>
<gene>
    <name evidence="2" type="ORF">A4W93_04390</name>
</gene>
<evidence type="ECO:0000313" key="3">
    <source>
        <dbReference type="Proteomes" id="UP000193427"/>
    </source>
</evidence>
<dbReference type="OrthoDB" id="282393at2"/>
<accession>A0A1W6L4G0</accession>
<dbReference type="RefSeq" id="WP_085749463.1">
    <property type="nucleotide sequence ID" value="NZ_BSPR01000002.1"/>
</dbReference>
<organism evidence="2 3">
    <name type="scientific">Piscinibacter gummiphilus</name>
    <dbReference type="NCBI Taxonomy" id="946333"/>
    <lineage>
        <taxon>Bacteria</taxon>
        <taxon>Pseudomonadati</taxon>
        <taxon>Pseudomonadota</taxon>
        <taxon>Betaproteobacteria</taxon>
        <taxon>Burkholderiales</taxon>
        <taxon>Sphaerotilaceae</taxon>
        <taxon>Piscinibacter</taxon>
    </lineage>
</organism>
<dbReference type="Proteomes" id="UP000193427">
    <property type="component" value="Chromosome"/>
</dbReference>
<proteinExistence type="predicted"/>
<dbReference type="EMBL" id="CP015118">
    <property type="protein sequence ID" value="ARN19211.1"/>
    <property type="molecule type" value="Genomic_DNA"/>
</dbReference>
<reference evidence="2 3" key="1">
    <citation type="submission" date="2016-04" db="EMBL/GenBank/DDBJ databases">
        <title>Complete genome sequence of natural rubber-degrading, novel Gram-negative bacterium, Rhizobacter gummiphilus strain NS21.</title>
        <authorList>
            <person name="Tabata M."/>
            <person name="Kasai D."/>
            <person name="Fukuda M."/>
        </authorList>
    </citation>
    <scope>NUCLEOTIDE SEQUENCE [LARGE SCALE GENOMIC DNA]</scope>
    <source>
        <strain evidence="2 3">NS21</strain>
    </source>
</reference>
<dbReference type="STRING" id="946333.A4W93_04390"/>
<dbReference type="KEGG" id="rgu:A4W93_04390"/>
<name>A0A1W6L4G0_9BURK</name>
<keyword evidence="3" id="KW-1185">Reference proteome</keyword>
<protein>
    <submittedName>
        <fullName evidence="2">Uncharacterized protein</fullName>
    </submittedName>
</protein>